<reference evidence="1 2" key="1">
    <citation type="submission" date="2024-10" db="EMBL/GenBank/DDBJ databases">
        <title>The Natural Products Discovery Center: Release of the First 8490 Sequenced Strains for Exploring Actinobacteria Biosynthetic Diversity.</title>
        <authorList>
            <person name="Kalkreuter E."/>
            <person name="Kautsar S.A."/>
            <person name="Yang D."/>
            <person name="Bader C.D."/>
            <person name="Teijaro C.N."/>
            <person name="Fluegel L."/>
            <person name="Davis C.M."/>
            <person name="Simpson J.R."/>
            <person name="Lauterbach L."/>
            <person name="Steele A.D."/>
            <person name="Gui C."/>
            <person name="Meng S."/>
            <person name="Li G."/>
            <person name="Viehrig K."/>
            <person name="Ye F."/>
            <person name="Su P."/>
            <person name="Kiefer A.F."/>
            <person name="Nichols A."/>
            <person name="Cepeda A.J."/>
            <person name="Yan W."/>
            <person name="Fan B."/>
            <person name="Jiang Y."/>
            <person name="Adhikari A."/>
            <person name="Zheng C.-J."/>
            <person name="Schuster L."/>
            <person name="Cowan T.M."/>
            <person name="Smanski M.J."/>
            <person name="Chevrette M.G."/>
            <person name="De Carvalho L.P.S."/>
            <person name="Shen B."/>
        </authorList>
    </citation>
    <scope>NUCLEOTIDE SEQUENCE [LARGE SCALE GENOMIC DNA]</scope>
    <source>
        <strain evidence="1 2">NPDC012605</strain>
    </source>
</reference>
<dbReference type="EMBL" id="JBIBDZ010000006">
    <property type="protein sequence ID" value="MFF5920798.1"/>
    <property type="molecule type" value="Genomic_DNA"/>
</dbReference>
<gene>
    <name evidence="1" type="ORF">ACFY8C_21010</name>
</gene>
<keyword evidence="2" id="KW-1185">Reference proteome</keyword>
<proteinExistence type="predicted"/>
<organism evidence="1 2">
    <name type="scientific">Streptomyces flavochromogenes</name>
    <dbReference type="NCBI Taxonomy" id="68199"/>
    <lineage>
        <taxon>Bacteria</taxon>
        <taxon>Bacillati</taxon>
        <taxon>Actinomycetota</taxon>
        <taxon>Actinomycetes</taxon>
        <taxon>Kitasatosporales</taxon>
        <taxon>Streptomycetaceae</taxon>
        <taxon>Streptomyces</taxon>
    </lineage>
</organism>
<accession>A0ABW6XTJ1</accession>
<sequence length="99" mass="10420">MHATTGADGTVTAVVDAGGEPWHRVQALLERRLDDLPPESLLEVVTADRHVSAALPGWCAASGSTLLATEKTADTTSFLLRVPADTEPHVASIHLPEIS</sequence>
<dbReference type="RefSeq" id="WP_030313406.1">
    <property type="nucleotide sequence ID" value="NZ_JBIBDZ010000006.1"/>
</dbReference>
<evidence type="ECO:0000313" key="2">
    <source>
        <dbReference type="Proteomes" id="UP001602370"/>
    </source>
</evidence>
<comment type="caution">
    <text evidence="1">The sequence shown here is derived from an EMBL/GenBank/DDBJ whole genome shotgun (WGS) entry which is preliminary data.</text>
</comment>
<dbReference type="Proteomes" id="UP001602370">
    <property type="component" value="Unassembled WGS sequence"/>
</dbReference>
<dbReference type="InterPro" id="IPR036868">
    <property type="entry name" value="TusA-like_sf"/>
</dbReference>
<dbReference type="SUPFAM" id="SSF64307">
    <property type="entry name" value="SirA-like"/>
    <property type="match status" value="1"/>
</dbReference>
<protein>
    <submittedName>
        <fullName evidence="1">Sulfurtransferase TusA family protein</fullName>
    </submittedName>
</protein>
<evidence type="ECO:0000313" key="1">
    <source>
        <dbReference type="EMBL" id="MFF5920798.1"/>
    </source>
</evidence>
<name>A0ABW6XTJ1_9ACTN</name>
<dbReference type="Gene3D" id="3.30.110.40">
    <property type="entry name" value="TusA-like domain"/>
    <property type="match status" value="1"/>
</dbReference>